<dbReference type="SUPFAM" id="SSF52540">
    <property type="entry name" value="P-loop containing nucleoside triphosphate hydrolases"/>
    <property type="match status" value="1"/>
</dbReference>
<gene>
    <name evidence="2" type="ordered locus">MCAN_12181</name>
</gene>
<dbReference type="Proteomes" id="UP000008896">
    <property type="component" value="Chromosome"/>
</dbReference>
<dbReference type="Gene3D" id="3.40.50.300">
    <property type="entry name" value="P-loop containing nucleotide triphosphate hydrolases"/>
    <property type="match status" value="1"/>
</dbReference>
<name>A0AB72XJ23_MYCCP</name>
<dbReference type="KEGG" id="mce:MCAN_12181"/>
<dbReference type="InterPro" id="IPR003593">
    <property type="entry name" value="AAA+_ATPase"/>
</dbReference>
<dbReference type="AlphaFoldDB" id="A0AB72XJ23"/>
<reference evidence="2 3" key="2">
    <citation type="journal article" date="2013" name="Nat. Genet.">
        <title>Genomic analysis of smooth tubercle bacilli provides insights into ancestry and pathoadaptation of Mycobacterium tuberculosis.</title>
        <authorList>
            <person name="Supply P."/>
            <person name="Marceau M."/>
            <person name="Mangenot S."/>
            <person name="Roche D."/>
            <person name="Rouanet C."/>
            <person name="Khanna V."/>
            <person name="Majlessi L."/>
            <person name="Criscuolo A."/>
            <person name="Tap J."/>
            <person name="Pawlik A."/>
            <person name="Fiette L."/>
            <person name="Orgeur M."/>
            <person name="Fabre M."/>
            <person name="Parmentier C."/>
            <person name="Frigui W."/>
            <person name="Simeone R."/>
            <person name="Boritsch E.C."/>
            <person name="Debrie A.S."/>
            <person name="Willery E."/>
            <person name="Walker D."/>
            <person name="Quail M.A."/>
            <person name="Ma L."/>
            <person name="Bouchier C."/>
            <person name="Salvignol G."/>
            <person name="Sayes F."/>
            <person name="Cascioferro A."/>
            <person name="Seemann T."/>
            <person name="Barbe V."/>
            <person name="Locht C."/>
            <person name="Gutierrez M.C."/>
            <person name="Leclerc C."/>
            <person name="Bentley S.D."/>
            <person name="Stinear T.P."/>
            <person name="Brisse S."/>
            <person name="Medigue C."/>
            <person name="Parkhill J."/>
            <person name="Cruveiller S."/>
            <person name="Brosch R."/>
        </authorList>
    </citation>
    <scope>NUCLEOTIDE SEQUENCE [LARGE SCALE GENOMIC DNA]</scope>
    <source>
        <strain evidence="2 3">CIPT 140010059</strain>
    </source>
</reference>
<dbReference type="SMART" id="SM00382">
    <property type="entry name" value="AAA"/>
    <property type="match status" value="1"/>
</dbReference>
<feature type="domain" description="AAA+ ATPase" evidence="1">
    <location>
        <begin position="15"/>
        <end position="159"/>
    </location>
</feature>
<organism evidence="2 3">
    <name type="scientific">Mycobacterium canettii (strain CIPT 140010059)</name>
    <dbReference type="NCBI Taxonomy" id="1048245"/>
    <lineage>
        <taxon>Bacteria</taxon>
        <taxon>Bacillati</taxon>
        <taxon>Actinomycetota</taxon>
        <taxon>Actinomycetes</taxon>
        <taxon>Mycobacteriales</taxon>
        <taxon>Mycobacteriaceae</taxon>
        <taxon>Mycobacterium</taxon>
        <taxon>Mycobacterium tuberculosis complex</taxon>
    </lineage>
</organism>
<evidence type="ECO:0000259" key="1">
    <source>
        <dbReference type="SMART" id="SM00382"/>
    </source>
</evidence>
<proteinExistence type="predicted"/>
<dbReference type="EMBL" id="HE572590">
    <property type="protein sequence ID" value="CCC43550.1"/>
    <property type="molecule type" value="Genomic_DNA"/>
</dbReference>
<reference evidence="2 3" key="1">
    <citation type="journal article" date="2012" name="PLoS Negl. Trop. Dis.">
        <title>The Genome of Mycobacterium Africanum West African 2 Reveals a Lineage-Specific Locus and Genome Erosion Common to the M. tuberculosis Complex.</title>
        <authorList>
            <person name="Bentley S.D."/>
            <person name="Comas I."/>
            <person name="Bryant J.M."/>
            <person name="Walker D."/>
            <person name="Smith N.H."/>
            <person name="Harris S.R."/>
            <person name="Thurston S."/>
            <person name="Gagneux S."/>
            <person name="Wood J."/>
            <person name="Antonio M."/>
            <person name="Quail M.A."/>
            <person name="Gehre F."/>
            <person name="Adegbola R.A."/>
            <person name="Parkhill J."/>
            <person name="de Jong B.C."/>
        </authorList>
    </citation>
    <scope>NUCLEOTIDE SEQUENCE [LARGE SCALE GENOMIC DNA]</scope>
    <source>
        <strain evidence="2 3">CIPT 140010059</strain>
    </source>
</reference>
<evidence type="ECO:0000313" key="2">
    <source>
        <dbReference type="EMBL" id="CCC43550.1"/>
    </source>
</evidence>
<dbReference type="InterPro" id="IPR027417">
    <property type="entry name" value="P-loop_NTPase"/>
</dbReference>
<protein>
    <recommendedName>
        <fullName evidence="1">AAA+ ATPase domain-containing protein</fullName>
    </recommendedName>
</protein>
<dbReference type="GeneID" id="45425174"/>
<evidence type="ECO:0000313" key="3">
    <source>
        <dbReference type="Proteomes" id="UP000008896"/>
    </source>
</evidence>
<accession>A0AB72XJ23</accession>
<dbReference type="RefSeq" id="WP_014000665.1">
    <property type="nucleotide sequence ID" value="NC_015848.1"/>
</dbReference>
<sequence>MRVWKHVEAAVDSPDRCGVVLVGPHGVGKTLLAQLAAEQVMSEDGRSGRARWVVGTAPGRAIPFGAFRHLISLPASGADIGRPAALLRAARSSLTGDAGDLLLVVDDAHNLDPLSATLVYQLARAGAARLVLTVASEAEPPDAIAALWSDDLLTRVAIEPLDRAQTAAFVESALDATLDVADADELFRRSLGNPLYLRHLIDGGGLEHVDGRWRCRDEDRRPLSGVIDEYLCALPEPARAVVDYLAIAEPLARTDLVALVGGEQLDTLGQAEAAGAVRVGPDSDTSEIFVGHPLYADRARAVLTAEHAHALRVSLVAQLAKHPSDHVSDQLRLSSLAIDVPASATPAAVTDAATAAGQALRLGDVRLAERLARAALDRSDALAARLPLAYALGWQGRGREADAVLAAVNPAELTETELMAWAIPRAANRFWMLNEPERATAFLQTTRSRVTEPTARSTLDALAATFAMNSGNLPRAITLATEVLSGPAADDMAVAWAASAAALSSARMGRFGDVDRLAERASAAEHPGLLRFTVGLAQITSLLLAGDVAPAQELAKRFTDFAELQQPGRSIGEVLLAYVLITKGEFGAAASMLEPAAATLERTGYSWGPLSLMLLATAIAQQGHIAESAKTLQRAEARHGTKSALFAPELGLARAWTRAAAQDMTGAIAAAQEAARTAERAGQAAVALCAWHNAVRLGDIRAVDPVTRLAAEIDCTVGNILVKHARGLADGDAAELTAVAEELAGIGMAAAAADATKAAARLGPQQR</sequence>